<dbReference type="CDD" id="cd07814">
    <property type="entry name" value="SRPBCC_CalC_Aha1-like"/>
    <property type="match status" value="1"/>
</dbReference>
<dbReference type="PROSITE" id="PS51186">
    <property type="entry name" value="GNAT"/>
    <property type="match status" value="1"/>
</dbReference>
<dbReference type="InterPro" id="IPR023393">
    <property type="entry name" value="START-like_dom_sf"/>
</dbReference>
<dbReference type="RefSeq" id="WP_173035381.1">
    <property type="nucleotide sequence ID" value="NZ_AP022870.1"/>
</dbReference>
<reference evidence="3 4" key="2">
    <citation type="submission" date="2020-03" db="EMBL/GenBank/DDBJ databases">
        <authorList>
            <person name="Ichikawa N."/>
            <person name="Kimura A."/>
            <person name="Kitahashi Y."/>
            <person name="Uohara A."/>
        </authorList>
    </citation>
    <scope>NUCLEOTIDE SEQUENCE [LARGE SCALE GENOMIC DNA]</scope>
    <source>
        <strain evidence="3 4">NBRC 107702</strain>
    </source>
</reference>
<dbReference type="KEGG" id="pfla:Pflav_019480"/>
<organism evidence="3 4">
    <name type="scientific">Phytohabitans flavus</name>
    <dbReference type="NCBI Taxonomy" id="1076124"/>
    <lineage>
        <taxon>Bacteria</taxon>
        <taxon>Bacillati</taxon>
        <taxon>Actinomycetota</taxon>
        <taxon>Actinomycetes</taxon>
        <taxon>Micromonosporales</taxon>
        <taxon>Micromonosporaceae</taxon>
    </lineage>
</organism>
<dbReference type="Pfam" id="PF13302">
    <property type="entry name" value="Acetyltransf_3"/>
    <property type="match status" value="1"/>
</dbReference>
<accession>A0A6F8XP46</accession>
<dbReference type="CDD" id="cd04301">
    <property type="entry name" value="NAT_SF"/>
    <property type="match status" value="1"/>
</dbReference>
<feature type="domain" description="N-acetyltransferase" evidence="2">
    <location>
        <begin position="161"/>
        <end position="325"/>
    </location>
</feature>
<dbReference type="Pfam" id="PF08327">
    <property type="entry name" value="AHSA1"/>
    <property type="match status" value="1"/>
</dbReference>
<evidence type="ECO:0000259" key="2">
    <source>
        <dbReference type="PROSITE" id="PS51186"/>
    </source>
</evidence>
<gene>
    <name evidence="3" type="ORF">Pflav_019480</name>
</gene>
<dbReference type="InterPro" id="IPR013538">
    <property type="entry name" value="ASHA1/2-like_C"/>
</dbReference>
<dbReference type="Gene3D" id="3.30.530.20">
    <property type="match status" value="1"/>
</dbReference>
<dbReference type="GO" id="GO:1990189">
    <property type="term" value="F:protein N-terminal-serine acetyltransferase activity"/>
    <property type="evidence" value="ECO:0007669"/>
    <property type="project" value="TreeGrafter"/>
</dbReference>
<proteinExistence type="inferred from homology"/>
<name>A0A6F8XP46_9ACTN</name>
<dbReference type="EMBL" id="AP022870">
    <property type="protein sequence ID" value="BCB75538.1"/>
    <property type="molecule type" value="Genomic_DNA"/>
</dbReference>
<dbReference type="InterPro" id="IPR016181">
    <property type="entry name" value="Acyl_CoA_acyltransferase"/>
</dbReference>
<reference evidence="3 4" key="1">
    <citation type="submission" date="2020-03" db="EMBL/GenBank/DDBJ databases">
        <title>Whole genome shotgun sequence of Phytohabitans flavus NBRC 107702.</title>
        <authorList>
            <person name="Komaki H."/>
            <person name="Tamura T."/>
        </authorList>
    </citation>
    <scope>NUCLEOTIDE SEQUENCE [LARGE SCALE GENOMIC DNA]</scope>
    <source>
        <strain evidence="3 4">NBRC 107702</strain>
    </source>
</reference>
<dbReference type="Proteomes" id="UP000502508">
    <property type="component" value="Chromosome"/>
</dbReference>
<keyword evidence="4" id="KW-1185">Reference proteome</keyword>
<dbReference type="InterPro" id="IPR000182">
    <property type="entry name" value="GNAT_dom"/>
</dbReference>
<dbReference type="PANTHER" id="PTHR43441:SF10">
    <property type="entry name" value="ACETYLTRANSFERASE"/>
    <property type="match status" value="1"/>
</dbReference>
<sequence>MIERTIQIDAPPETVWRFFTDPARMARWLGPADLDPTPGGELRFQLTEPPRPVVRGRFVELRPYEKIVFTFGWEPTPGVPDLPPGSSQVEVTLSARAGGTLLTLRHTNVPPNLVANTSTGWAGFLDTLKSAVTFKLTTLPAISAGTLAGTPQPVLSATGGLLLRPWEATDAAVFYTAYRDPGIQRWHTRQPVSEDQVREWFDQYRQDWAHEKGAHWAVTGSDGAVLGRIALRGLDLDDGVAECAYWVLPAARGVGVASRALTALSVWALGETGFHRLELVHSTRNQASCRVATKSGFLLEGTKRSAAIHSDGRHDMHLHARIRDE</sequence>
<dbReference type="SUPFAM" id="SSF55729">
    <property type="entry name" value="Acyl-CoA N-acyltransferases (Nat)"/>
    <property type="match status" value="1"/>
</dbReference>
<evidence type="ECO:0000313" key="4">
    <source>
        <dbReference type="Proteomes" id="UP000502508"/>
    </source>
</evidence>
<dbReference type="GO" id="GO:0005737">
    <property type="term" value="C:cytoplasm"/>
    <property type="evidence" value="ECO:0007669"/>
    <property type="project" value="TreeGrafter"/>
</dbReference>
<dbReference type="Gene3D" id="3.40.630.30">
    <property type="match status" value="1"/>
</dbReference>
<protein>
    <recommendedName>
        <fullName evidence="2">N-acetyltransferase domain-containing protein</fullName>
    </recommendedName>
</protein>
<dbReference type="AlphaFoldDB" id="A0A6F8XP46"/>
<dbReference type="InterPro" id="IPR051908">
    <property type="entry name" value="Ribosomal_N-acetyltransferase"/>
</dbReference>
<dbReference type="PANTHER" id="PTHR43441">
    <property type="entry name" value="RIBOSOMAL-PROTEIN-SERINE ACETYLTRANSFERASE"/>
    <property type="match status" value="1"/>
</dbReference>
<evidence type="ECO:0000256" key="1">
    <source>
        <dbReference type="ARBA" id="ARBA00006817"/>
    </source>
</evidence>
<dbReference type="GO" id="GO:0008999">
    <property type="term" value="F:protein-N-terminal-alanine acetyltransferase activity"/>
    <property type="evidence" value="ECO:0007669"/>
    <property type="project" value="TreeGrafter"/>
</dbReference>
<evidence type="ECO:0000313" key="3">
    <source>
        <dbReference type="EMBL" id="BCB75538.1"/>
    </source>
</evidence>
<dbReference type="SUPFAM" id="SSF55961">
    <property type="entry name" value="Bet v1-like"/>
    <property type="match status" value="1"/>
</dbReference>
<comment type="similarity">
    <text evidence="1">Belongs to the AHA1 family.</text>
</comment>